<dbReference type="Proteomes" id="UP001189429">
    <property type="component" value="Unassembled WGS sequence"/>
</dbReference>
<sequence>MAGLAFPPSPPLLCAARLFSCCCFSCPPRFWLRLILSLAVRTSERRCTTEAFSWAALSSENLKRSPRIRASRRLESAGRTGS</sequence>
<proteinExistence type="predicted"/>
<evidence type="ECO:0000313" key="2">
    <source>
        <dbReference type="Proteomes" id="UP001189429"/>
    </source>
</evidence>
<gene>
    <name evidence="1" type="ORF">PCOR1329_LOCUS66295</name>
</gene>
<name>A0ABN9WGT2_9DINO</name>
<evidence type="ECO:0000313" key="1">
    <source>
        <dbReference type="EMBL" id="CAK0884318.1"/>
    </source>
</evidence>
<reference evidence="1" key="1">
    <citation type="submission" date="2023-10" db="EMBL/GenBank/DDBJ databases">
        <authorList>
            <person name="Chen Y."/>
            <person name="Shah S."/>
            <person name="Dougan E. K."/>
            <person name="Thang M."/>
            <person name="Chan C."/>
        </authorList>
    </citation>
    <scope>NUCLEOTIDE SEQUENCE [LARGE SCALE GENOMIC DNA]</scope>
</reference>
<feature type="non-terminal residue" evidence="1">
    <location>
        <position position="82"/>
    </location>
</feature>
<protein>
    <recommendedName>
        <fullName evidence="3">Secreted protein</fullName>
    </recommendedName>
</protein>
<evidence type="ECO:0008006" key="3">
    <source>
        <dbReference type="Google" id="ProtNLM"/>
    </source>
</evidence>
<dbReference type="EMBL" id="CAUYUJ010018530">
    <property type="protein sequence ID" value="CAK0884318.1"/>
    <property type="molecule type" value="Genomic_DNA"/>
</dbReference>
<accession>A0ABN9WGT2</accession>
<keyword evidence="2" id="KW-1185">Reference proteome</keyword>
<feature type="non-terminal residue" evidence="1">
    <location>
        <position position="1"/>
    </location>
</feature>
<comment type="caution">
    <text evidence="1">The sequence shown here is derived from an EMBL/GenBank/DDBJ whole genome shotgun (WGS) entry which is preliminary data.</text>
</comment>
<organism evidence="1 2">
    <name type="scientific">Prorocentrum cordatum</name>
    <dbReference type="NCBI Taxonomy" id="2364126"/>
    <lineage>
        <taxon>Eukaryota</taxon>
        <taxon>Sar</taxon>
        <taxon>Alveolata</taxon>
        <taxon>Dinophyceae</taxon>
        <taxon>Prorocentrales</taxon>
        <taxon>Prorocentraceae</taxon>
        <taxon>Prorocentrum</taxon>
    </lineage>
</organism>